<feature type="transmembrane region" description="Helical" evidence="1">
    <location>
        <begin position="59"/>
        <end position="77"/>
    </location>
</feature>
<gene>
    <name evidence="2" type="ORF">ACFFMS_15610</name>
</gene>
<proteinExistence type="predicted"/>
<dbReference type="InterPro" id="IPR010773">
    <property type="entry name" value="Mycophage_PG1_Gp7"/>
</dbReference>
<protein>
    <submittedName>
        <fullName evidence="2">DUF1360 domain-containing protein</fullName>
    </submittedName>
</protein>
<keyword evidence="1" id="KW-0472">Membrane</keyword>
<feature type="transmembrane region" description="Helical" evidence="1">
    <location>
        <begin position="6"/>
        <end position="24"/>
    </location>
</feature>
<keyword evidence="3" id="KW-1185">Reference proteome</keyword>
<evidence type="ECO:0000313" key="3">
    <source>
        <dbReference type="Proteomes" id="UP001589609"/>
    </source>
</evidence>
<name>A0ABV5WGU1_9BACI</name>
<accession>A0ABV5WGU1</accession>
<sequence length="112" mass="12654">MFHVEWIDFVILILASFRLTRLIVFDEITAFIRAPFFAVTVKEGLSGQMEQVIEIKGKGLRYFIGSLLSCYWCVGFWCSLTVVIVYFCYPVTFPVFLVLAVAGAAAVIESKI</sequence>
<keyword evidence="1" id="KW-1133">Transmembrane helix</keyword>
<evidence type="ECO:0000313" key="2">
    <source>
        <dbReference type="EMBL" id="MFB9759824.1"/>
    </source>
</evidence>
<feature type="transmembrane region" description="Helical" evidence="1">
    <location>
        <begin position="83"/>
        <end position="108"/>
    </location>
</feature>
<dbReference type="Proteomes" id="UP001589609">
    <property type="component" value="Unassembled WGS sequence"/>
</dbReference>
<dbReference type="RefSeq" id="WP_379950158.1">
    <property type="nucleotide sequence ID" value="NZ_JBHMAF010000097.1"/>
</dbReference>
<comment type="caution">
    <text evidence="2">The sequence shown here is derived from an EMBL/GenBank/DDBJ whole genome shotgun (WGS) entry which is preliminary data.</text>
</comment>
<organism evidence="2 3">
    <name type="scientific">Ectobacillus funiculus</name>
    <dbReference type="NCBI Taxonomy" id="137993"/>
    <lineage>
        <taxon>Bacteria</taxon>
        <taxon>Bacillati</taxon>
        <taxon>Bacillota</taxon>
        <taxon>Bacilli</taxon>
        <taxon>Bacillales</taxon>
        <taxon>Bacillaceae</taxon>
        <taxon>Ectobacillus</taxon>
    </lineage>
</organism>
<evidence type="ECO:0000256" key="1">
    <source>
        <dbReference type="SAM" id="Phobius"/>
    </source>
</evidence>
<dbReference type="EMBL" id="JBHMAF010000097">
    <property type="protein sequence ID" value="MFB9759824.1"/>
    <property type="molecule type" value="Genomic_DNA"/>
</dbReference>
<reference evidence="2 3" key="1">
    <citation type="submission" date="2024-09" db="EMBL/GenBank/DDBJ databases">
        <authorList>
            <person name="Sun Q."/>
            <person name="Mori K."/>
        </authorList>
    </citation>
    <scope>NUCLEOTIDE SEQUENCE [LARGE SCALE GENOMIC DNA]</scope>
    <source>
        <strain evidence="2 3">JCM 11201</strain>
    </source>
</reference>
<dbReference type="Pfam" id="PF07098">
    <property type="entry name" value="DUF1360"/>
    <property type="match status" value="1"/>
</dbReference>
<keyword evidence="1" id="KW-0812">Transmembrane</keyword>